<evidence type="ECO:0000313" key="13">
    <source>
        <dbReference type="Proteomes" id="UP000188613"/>
    </source>
</evidence>
<dbReference type="InterPro" id="IPR027057">
    <property type="entry name" value="CAXX_Prtase_1"/>
</dbReference>
<evidence type="ECO:0000256" key="1">
    <source>
        <dbReference type="ARBA" id="ARBA00022670"/>
    </source>
</evidence>
<comment type="caution">
    <text evidence="12">The sequence shown here is derived from an EMBL/GenBank/DDBJ whole genome shotgun (WGS) entry which is preliminary data.</text>
</comment>
<dbReference type="EMBL" id="MSFI01000012">
    <property type="protein sequence ID" value="OMP67174.1"/>
    <property type="molecule type" value="Genomic_DNA"/>
</dbReference>
<keyword evidence="4 7" id="KW-0862">Zinc</keyword>
<feature type="transmembrane region" description="Helical" evidence="9">
    <location>
        <begin position="144"/>
        <end position="166"/>
    </location>
</feature>
<evidence type="ECO:0000256" key="2">
    <source>
        <dbReference type="ARBA" id="ARBA00022723"/>
    </source>
</evidence>
<keyword evidence="2 7" id="KW-0479">Metal-binding</keyword>
<dbReference type="STRING" id="1714355.BTO28_08400"/>
<feature type="binding site" evidence="7">
    <location>
        <position position="279"/>
    </location>
    <ligand>
        <name>Zn(2+)</name>
        <dbReference type="ChEBI" id="CHEBI:29105"/>
        <note>catalytic</note>
    </ligand>
</feature>
<dbReference type="Proteomes" id="UP000188613">
    <property type="component" value="Unassembled WGS sequence"/>
</dbReference>
<comment type="cofactor">
    <cofactor evidence="7 8">
        <name>Zn(2+)</name>
        <dbReference type="ChEBI" id="CHEBI:29105"/>
    </cofactor>
    <text evidence="7 8">Binds 1 zinc ion per subunit.</text>
</comment>
<dbReference type="Pfam" id="PF01435">
    <property type="entry name" value="Peptidase_M48"/>
    <property type="match status" value="1"/>
</dbReference>
<feature type="transmembrane region" description="Helical" evidence="9">
    <location>
        <begin position="62"/>
        <end position="82"/>
    </location>
</feature>
<organism evidence="12 13">
    <name type="scientific">Domibacillus epiphyticus</name>
    <dbReference type="NCBI Taxonomy" id="1714355"/>
    <lineage>
        <taxon>Bacteria</taxon>
        <taxon>Bacillati</taxon>
        <taxon>Bacillota</taxon>
        <taxon>Bacilli</taxon>
        <taxon>Bacillales</taxon>
        <taxon>Bacillaceae</taxon>
        <taxon>Domibacillus</taxon>
    </lineage>
</organism>
<gene>
    <name evidence="12" type="ORF">BTO28_08400</name>
</gene>
<dbReference type="AlphaFoldDB" id="A0A1V2A8M7"/>
<evidence type="ECO:0000259" key="11">
    <source>
        <dbReference type="Pfam" id="PF16491"/>
    </source>
</evidence>
<feature type="transmembrane region" description="Helical" evidence="9">
    <location>
        <begin position="289"/>
        <end position="311"/>
    </location>
</feature>
<feature type="transmembrane region" description="Helical" evidence="9">
    <location>
        <begin position="103"/>
        <end position="124"/>
    </location>
</feature>
<dbReference type="CDD" id="cd07343">
    <property type="entry name" value="M48A_Zmpste24p_like"/>
    <property type="match status" value="1"/>
</dbReference>
<reference evidence="12 13" key="1">
    <citation type="submission" date="2016-12" db="EMBL/GenBank/DDBJ databases">
        <title>Domibacillus sp. SAB 38T whole genome sequencing.</title>
        <authorList>
            <person name="Verma A."/>
            <person name="Ojha A.K."/>
            <person name="Krishnamurthi S."/>
        </authorList>
    </citation>
    <scope>NUCLEOTIDE SEQUENCE [LARGE SCALE GENOMIC DNA]</scope>
    <source>
        <strain evidence="12 13">SAB 38</strain>
    </source>
</reference>
<evidence type="ECO:0008006" key="14">
    <source>
        <dbReference type="Google" id="ProtNLM"/>
    </source>
</evidence>
<dbReference type="PANTHER" id="PTHR10120">
    <property type="entry name" value="CAAX PRENYL PROTEASE 1"/>
    <property type="match status" value="1"/>
</dbReference>
<name>A0A1V2A8M7_9BACI</name>
<dbReference type="GO" id="GO:0004222">
    <property type="term" value="F:metalloendopeptidase activity"/>
    <property type="evidence" value="ECO:0007669"/>
    <property type="project" value="InterPro"/>
</dbReference>
<keyword evidence="13" id="KW-1185">Reference proteome</keyword>
<dbReference type="GO" id="GO:0046872">
    <property type="term" value="F:metal ion binding"/>
    <property type="evidence" value="ECO:0007669"/>
    <property type="project" value="UniProtKB-KW"/>
</dbReference>
<comment type="similarity">
    <text evidence="8">Belongs to the peptidase M48 family.</text>
</comment>
<dbReference type="GO" id="GO:0071586">
    <property type="term" value="P:CAAX-box protein processing"/>
    <property type="evidence" value="ECO:0007669"/>
    <property type="project" value="InterPro"/>
</dbReference>
<evidence type="ECO:0000256" key="7">
    <source>
        <dbReference type="PIRSR" id="PIRSR627057-2"/>
    </source>
</evidence>
<sequence>MKKLYTFFFLLYLVYAGGISTYLFSLTPGDIPDEYNGTEADPKTFLTENQIEESHQLDLISYFTYFLQIPLDVIVLIAILTFSKRVRHHAKKIAKRSFWQFSYYYFAVSLVLTAIYLPLDIFFYRLGHQYDLTDQSVLSWTKDFLIGLGVDFVIMTPLLFGAFWLIRKQPKKWWISMWGLSLPITLFMMFLFPQIIDPLFNEYKPLEDKQIRAEIEQLAEEAGIPDAKILEMNMSKQSNQMNAYVTGIGSNMQIVLGDTALEKLTTEEIRFVMAHEIGHYKLKHIYHGLFLSVIITFFVAFGTYHVYYFLIRKFGSRIGVTDAHDFAALPLLLLSVAIVSFPISPLENLHSRYMEIQADEYALNITGDKEAAISSFQKLTEDSKTTGYEPDIIHLLLGSHPRLIERIDFVLHYPITEVKKDIE</sequence>
<dbReference type="Pfam" id="PF16491">
    <property type="entry name" value="Peptidase_M48_N"/>
    <property type="match status" value="1"/>
</dbReference>
<evidence type="ECO:0000256" key="3">
    <source>
        <dbReference type="ARBA" id="ARBA00022801"/>
    </source>
</evidence>
<evidence type="ECO:0000256" key="8">
    <source>
        <dbReference type="RuleBase" id="RU003983"/>
    </source>
</evidence>
<feature type="binding site" evidence="7">
    <location>
        <position position="275"/>
    </location>
    <ligand>
        <name>Zn(2+)</name>
        <dbReference type="ChEBI" id="CHEBI:29105"/>
        <note>catalytic</note>
    </ligand>
</feature>
<evidence type="ECO:0000256" key="4">
    <source>
        <dbReference type="ARBA" id="ARBA00022833"/>
    </source>
</evidence>
<accession>A0A1V2A8M7</accession>
<keyword evidence="9" id="KW-1133">Transmembrane helix</keyword>
<keyword evidence="9" id="KW-0472">Membrane</keyword>
<feature type="active site" evidence="6">
    <location>
        <position position="276"/>
    </location>
</feature>
<dbReference type="Gene3D" id="3.30.2010.10">
    <property type="entry name" value="Metalloproteases ('zincins'), catalytic domain"/>
    <property type="match status" value="1"/>
</dbReference>
<feature type="domain" description="Peptidase M48" evidence="10">
    <location>
        <begin position="205"/>
        <end position="410"/>
    </location>
</feature>
<evidence type="ECO:0000259" key="10">
    <source>
        <dbReference type="Pfam" id="PF01435"/>
    </source>
</evidence>
<feature type="binding site" evidence="7">
    <location>
        <position position="355"/>
    </location>
    <ligand>
        <name>Zn(2+)</name>
        <dbReference type="ChEBI" id="CHEBI:29105"/>
        <note>catalytic</note>
    </ligand>
</feature>
<evidence type="ECO:0000256" key="5">
    <source>
        <dbReference type="ARBA" id="ARBA00023049"/>
    </source>
</evidence>
<keyword evidence="5 8" id="KW-0482">Metalloprotease</keyword>
<evidence type="ECO:0000256" key="9">
    <source>
        <dbReference type="SAM" id="Phobius"/>
    </source>
</evidence>
<keyword evidence="3 8" id="KW-0378">Hydrolase</keyword>
<dbReference type="InterPro" id="IPR001915">
    <property type="entry name" value="Peptidase_M48"/>
</dbReference>
<feature type="transmembrane region" description="Helical" evidence="9">
    <location>
        <begin position="323"/>
        <end position="343"/>
    </location>
</feature>
<dbReference type="InterPro" id="IPR032456">
    <property type="entry name" value="Peptidase_M48_N"/>
</dbReference>
<evidence type="ECO:0000256" key="6">
    <source>
        <dbReference type="PIRSR" id="PIRSR627057-1"/>
    </source>
</evidence>
<feature type="domain" description="CAAX prenyl protease 1 N-terminal" evidence="11">
    <location>
        <begin position="57"/>
        <end position="201"/>
    </location>
</feature>
<evidence type="ECO:0000313" key="12">
    <source>
        <dbReference type="EMBL" id="OMP67174.1"/>
    </source>
</evidence>
<keyword evidence="9" id="KW-0812">Transmembrane</keyword>
<feature type="active site" description="Proton donor" evidence="6">
    <location>
        <position position="359"/>
    </location>
</feature>
<proteinExistence type="inferred from homology"/>
<keyword evidence="1 8" id="KW-0645">Protease</keyword>
<protein>
    <recommendedName>
        <fullName evidence="14">Peptidase M48</fullName>
    </recommendedName>
</protein>
<feature type="transmembrane region" description="Helical" evidence="9">
    <location>
        <begin position="173"/>
        <end position="196"/>
    </location>
</feature>